<evidence type="ECO:0000313" key="2">
    <source>
        <dbReference type="EMBL" id="KIL49554.1"/>
    </source>
</evidence>
<dbReference type="STRING" id="889306.KP78_10220"/>
<protein>
    <submittedName>
        <fullName evidence="2">Uncharacterized protein</fullName>
    </submittedName>
</protein>
<gene>
    <name evidence="2" type="ORF">KP78_10220</name>
</gene>
<proteinExistence type="predicted"/>
<reference evidence="2 3" key="1">
    <citation type="submission" date="2015-01" db="EMBL/GenBank/DDBJ databases">
        <title>Genome sequencing of Jeotgalibacillus soli.</title>
        <authorList>
            <person name="Goh K.M."/>
            <person name="Chan K.-G."/>
            <person name="Yaakop A.S."/>
            <person name="Ee R."/>
            <person name="Gan H.M."/>
            <person name="Chan C.S."/>
        </authorList>
    </citation>
    <scope>NUCLEOTIDE SEQUENCE [LARGE SCALE GENOMIC DNA]</scope>
    <source>
        <strain evidence="2 3">P9</strain>
    </source>
</reference>
<dbReference type="PATRIC" id="fig|889306.3.peg.1027"/>
<keyword evidence="1" id="KW-0472">Membrane</keyword>
<dbReference type="AlphaFoldDB" id="A0A0C2S6B4"/>
<keyword evidence="1" id="KW-0812">Transmembrane</keyword>
<evidence type="ECO:0000313" key="3">
    <source>
        <dbReference type="Proteomes" id="UP000031938"/>
    </source>
</evidence>
<name>A0A0C2S6B4_9BACL</name>
<feature type="transmembrane region" description="Helical" evidence="1">
    <location>
        <begin position="12"/>
        <end position="30"/>
    </location>
</feature>
<dbReference type="RefSeq" id="WP_131272590.1">
    <property type="nucleotide sequence ID" value="NZ_JXRP01000009.1"/>
</dbReference>
<dbReference type="EMBL" id="JXRP01000009">
    <property type="protein sequence ID" value="KIL49554.1"/>
    <property type="molecule type" value="Genomic_DNA"/>
</dbReference>
<keyword evidence="1" id="KW-1133">Transmembrane helix</keyword>
<organism evidence="2 3">
    <name type="scientific">Jeotgalibacillus soli</name>
    <dbReference type="NCBI Taxonomy" id="889306"/>
    <lineage>
        <taxon>Bacteria</taxon>
        <taxon>Bacillati</taxon>
        <taxon>Bacillota</taxon>
        <taxon>Bacilli</taxon>
        <taxon>Bacillales</taxon>
        <taxon>Caryophanaceae</taxon>
        <taxon>Jeotgalibacillus</taxon>
    </lineage>
</organism>
<sequence length="160" mass="18157">MTLRLKRPVKHGLYIIGAAITAIIVINGYFSSPSYQSEALHTYLEKEIAWKNHNGVITDAFKIYGSTDDELYLWYLFEEWDVDNQTVKSAASLPLIIELNNRGEAIGHKIPEDGALYPESMKELFPFHVSVRMPKNGAPSSIVQAVKMQQEDLSREEDIE</sequence>
<accession>A0A0C2S6B4</accession>
<keyword evidence="3" id="KW-1185">Reference proteome</keyword>
<dbReference type="Proteomes" id="UP000031938">
    <property type="component" value="Unassembled WGS sequence"/>
</dbReference>
<evidence type="ECO:0000256" key="1">
    <source>
        <dbReference type="SAM" id="Phobius"/>
    </source>
</evidence>
<comment type="caution">
    <text evidence="2">The sequence shown here is derived from an EMBL/GenBank/DDBJ whole genome shotgun (WGS) entry which is preliminary data.</text>
</comment>